<keyword evidence="1" id="KW-0479">Metal-binding</keyword>
<evidence type="ECO:0000256" key="1">
    <source>
        <dbReference type="ARBA" id="ARBA00022723"/>
    </source>
</evidence>
<evidence type="ECO:0000256" key="2">
    <source>
        <dbReference type="ARBA" id="ARBA00022833"/>
    </source>
</evidence>
<evidence type="ECO:0000313" key="9">
    <source>
        <dbReference type="EMBL" id="KAK3685325.1"/>
    </source>
</evidence>
<comment type="caution">
    <text evidence="9">The sequence shown here is derived from an EMBL/GenBank/DDBJ whole genome shotgun (WGS) entry which is preliminary data.</text>
</comment>
<dbReference type="SUPFAM" id="SSF57701">
    <property type="entry name" value="Zn2/Cys6 DNA-binding domain"/>
    <property type="match status" value="1"/>
</dbReference>
<feature type="region of interest" description="Disordered" evidence="7">
    <location>
        <begin position="275"/>
        <end position="298"/>
    </location>
</feature>
<dbReference type="InterPro" id="IPR036864">
    <property type="entry name" value="Zn2-C6_fun-type_DNA-bd_sf"/>
</dbReference>
<dbReference type="SMART" id="SM00066">
    <property type="entry name" value="GAL4"/>
    <property type="match status" value="1"/>
</dbReference>
<dbReference type="GO" id="GO:0000981">
    <property type="term" value="F:DNA-binding transcription factor activity, RNA polymerase II-specific"/>
    <property type="evidence" value="ECO:0007669"/>
    <property type="project" value="InterPro"/>
</dbReference>
<dbReference type="AlphaFoldDB" id="A0AAE1CAA7"/>
<reference evidence="9" key="1">
    <citation type="journal article" date="2023" name="Mol. Phylogenet. Evol.">
        <title>Genome-scale phylogeny and comparative genomics of the fungal order Sordariales.</title>
        <authorList>
            <person name="Hensen N."/>
            <person name="Bonometti L."/>
            <person name="Westerberg I."/>
            <person name="Brannstrom I.O."/>
            <person name="Guillou S."/>
            <person name="Cros-Aarteil S."/>
            <person name="Calhoun S."/>
            <person name="Haridas S."/>
            <person name="Kuo A."/>
            <person name="Mondo S."/>
            <person name="Pangilinan J."/>
            <person name="Riley R."/>
            <person name="LaButti K."/>
            <person name="Andreopoulos B."/>
            <person name="Lipzen A."/>
            <person name="Chen C."/>
            <person name="Yan M."/>
            <person name="Daum C."/>
            <person name="Ng V."/>
            <person name="Clum A."/>
            <person name="Steindorff A."/>
            <person name="Ohm R.A."/>
            <person name="Martin F."/>
            <person name="Silar P."/>
            <person name="Natvig D.O."/>
            <person name="Lalanne C."/>
            <person name="Gautier V."/>
            <person name="Ament-Velasquez S.L."/>
            <person name="Kruys A."/>
            <person name="Hutchinson M.I."/>
            <person name="Powell A.J."/>
            <person name="Barry K."/>
            <person name="Miller A.N."/>
            <person name="Grigoriev I.V."/>
            <person name="Debuchy R."/>
            <person name="Gladieux P."/>
            <person name="Hiltunen Thoren M."/>
            <person name="Johannesson H."/>
        </authorList>
    </citation>
    <scope>NUCLEOTIDE SEQUENCE</scope>
    <source>
        <strain evidence="9">CBS 314.62</strain>
    </source>
</reference>
<accession>A0AAE1CAA7</accession>
<dbReference type="InterPro" id="IPR021858">
    <property type="entry name" value="Fun_TF"/>
</dbReference>
<dbReference type="EMBL" id="JAULSO010000003">
    <property type="protein sequence ID" value="KAK3685325.1"/>
    <property type="molecule type" value="Genomic_DNA"/>
</dbReference>
<dbReference type="CDD" id="cd00067">
    <property type="entry name" value="GAL4"/>
    <property type="match status" value="1"/>
</dbReference>
<dbReference type="Gene3D" id="4.10.240.10">
    <property type="entry name" value="Zn(2)-C6 fungal-type DNA-binding domain"/>
    <property type="match status" value="1"/>
</dbReference>
<feature type="domain" description="Zn(2)-C6 fungal-type" evidence="8">
    <location>
        <begin position="17"/>
        <end position="45"/>
    </location>
</feature>
<evidence type="ECO:0000256" key="6">
    <source>
        <dbReference type="ARBA" id="ARBA00023242"/>
    </source>
</evidence>
<keyword evidence="10" id="KW-1185">Reference proteome</keyword>
<protein>
    <recommendedName>
        <fullName evidence="8">Zn(2)-C6 fungal-type domain-containing protein</fullName>
    </recommendedName>
</protein>
<dbReference type="PROSITE" id="PS00463">
    <property type="entry name" value="ZN2_CY6_FUNGAL_1"/>
    <property type="match status" value="1"/>
</dbReference>
<evidence type="ECO:0000259" key="8">
    <source>
        <dbReference type="PROSITE" id="PS50048"/>
    </source>
</evidence>
<reference evidence="9" key="2">
    <citation type="submission" date="2023-06" db="EMBL/GenBank/DDBJ databases">
        <authorList>
            <consortium name="Lawrence Berkeley National Laboratory"/>
            <person name="Haridas S."/>
            <person name="Hensen N."/>
            <person name="Bonometti L."/>
            <person name="Westerberg I."/>
            <person name="Brannstrom I.O."/>
            <person name="Guillou S."/>
            <person name="Cros-Aarteil S."/>
            <person name="Calhoun S."/>
            <person name="Kuo A."/>
            <person name="Mondo S."/>
            <person name="Pangilinan J."/>
            <person name="Riley R."/>
            <person name="Labutti K."/>
            <person name="Andreopoulos B."/>
            <person name="Lipzen A."/>
            <person name="Chen C."/>
            <person name="Yanf M."/>
            <person name="Daum C."/>
            <person name="Ng V."/>
            <person name="Clum A."/>
            <person name="Steindorff A."/>
            <person name="Ohm R."/>
            <person name="Martin F."/>
            <person name="Silar P."/>
            <person name="Natvig D."/>
            <person name="Lalanne C."/>
            <person name="Gautier V."/>
            <person name="Ament-Velasquez S.L."/>
            <person name="Kruys A."/>
            <person name="Hutchinson M.I."/>
            <person name="Powell A.J."/>
            <person name="Barry K."/>
            <person name="Miller A.N."/>
            <person name="Grigoriev I.V."/>
            <person name="Debuchy R."/>
            <person name="Gladieux P."/>
            <person name="Thoren M.H."/>
            <person name="Johannesson H."/>
        </authorList>
    </citation>
    <scope>NUCLEOTIDE SEQUENCE</scope>
    <source>
        <strain evidence="9">CBS 314.62</strain>
    </source>
</reference>
<name>A0AAE1CAA7_9PEZI</name>
<evidence type="ECO:0000256" key="7">
    <source>
        <dbReference type="SAM" id="MobiDB-lite"/>
    </source>
</evidence>
<dbReference type="GO" id="GO:0008270">
    <property type="term" value="F:zinc ion binding"/>
    <property type="evidence" value="ECO:0007669"/>
    <property type="project" value="InterPro"/>
</dbReference>
<feature type="compositionally biased region" description="Polar residues" evidence="7">
    <location>
        <begin position="282"/>
        <end position="292"/>
    </location>
</feature>
<proteinExistence type="predicted"/>
<dbReference type="InterPro" id="IPR001138">
    <property type="entry name" value="Zn2Cys6_DnaBD"/>
</dbReference>
<evidence type="ECO:0000256" key="4">
    <source>
        <dbReference type="ARBA" id="ARBA00023125"/>
    </source>
</evidence>
<dbReference type="Pfam" id="PF00172">
    <property type="entry name" value="Zn_clus"/>
    <property type="match status" value="1"/>
</dbReference>
<keyword evidence="4" id="KW-0238">DNA-binding</keyword>
<dbReference type="Proteomes" id="UP001270362">
    <property type="component" value="Unassembled WGS sequence"/>
</dbReference>
<dbReference type="PROSITE" id="PS50048">
    <property type="entry name" value="ZN2_CY6_FUNGAL_2"/>
    <property type="match status" value="1"/>
</dbReference>
<organism evidence="9 10">
    <name type="scientific">Podospora appendiculata</name>
    <dbReference type="NCBI Taxonomy" id="314037"/>
    <lineage>
        <taxon>Eukaryota</taxon>
        <taxon>Fungi</taxon>
        <taxon>Dikarya</taxon>
        <taxon>Ascomycota</taxon>
        <taxon>Pezizomycotina</taxon>
        <taxon>Sordariomycetes</taxon>
        <taxon>Sordariomycetidae</taxon>
        <taxon>Sordariales</taxon>
        <taxon>Podosporaceae</taxon>
        <taxon>Podospora</taxon>
    </lineage>
</organism>
<gene>
    <name evidence="9" type="ORF">B0T22DRAFT_214730</name>
</gene>
<dbReference type="InterPro" id="IPR052360">
    <property type="entry name" value="Transcr_Regulatory_Proteins"/>
</dbReference>
<dbReference type="PANTHER" id="PTHR36206:SF12">
    <property type="entry name" value="ASPERCRYPTIN BIOSYNTHESIS CLUSTER-SPECIFIC TRANSCRIPTION REGULATOR ATNN-RELATED"/>
    <property type="match status" value="1"/>
</dbReference>
<dbReference type="PANTHER" id="PTHR36206">
    <property type="entry name" value="ASPERCRYPTIN BIOSYNTHESIS CLUSTER-SPECIFIC TRANSCRIPTION REGULATOR ATNN-RELATED"/>
    <property type="match status" value="1"/>
</dbReference>
<keyword evidence="6" id="KW-0539">Nucleus</keyword>
<dbReference type="Pfam" id="PF11951">
    <property type="entry name" value="Fungal_trans_2"/>
    <property type="match status" value="1"/>
</dbReference>
<evidence type="ECO:0000256" key="5">
    <source>
        <dbReference type="ARBA" id="ARBA00023163"/>
    </source>
</evidence>
<evidence type="ECO:0000313" key="10">
    <source>
        <dbReference type="Proteomes" id="UP001270362"/>
    </source>
</evidence>
<keyword evidence="2" id="KW-0862">Zinc</keyword>
<sequence>MAKSNSTSSSTKRTRTGCVTCRIRRVKCDETKPNCTRCVQSKRTCDGYVPTGGPLAAKPLTRRELAVVVRKLASVGPAARLLAGPQTPDKVSCFDFFRLRTAPAAGAFFPTEFWSRRILQVAHAESAVWNAALALGALHRRWELQVASDAGGRYDEGDEHGAMYARFSAQASVFYGAALAEARAISDPGTLLVLSLALAAVSNLSGGWADSRVHITAGQRLLDTLWRRVDVKRRRRYDEIEMITAAFVRLDLQAMTLSESTAPYPFSVENGDNSDCAETVYSPGSQQSATTHSEPETPLESLGHAVAVLLDLLRTILMLAARGAELPREEYAARERAIQDDVVAWESDMRAYMTNARIANSRDERCQTSLLSLKLYHAATRLLVKARPATGPESGWDECLAHFERIVGASAALLRLARAGGAHTLLSLEPGIIVPLYLTATSCRHAVVRRRAIALLRTTKRQEGVWTSYGAAAVAEAIMTVEEEGLAVPFASPSVGPEFLASDTGAWGDDVVAEDWRYWLGGDEKWTVKSRWESSPRIPERQHVRDTSVKVDTGAGVADVIMILFDPADGAGIHTRQAKVDIGTCQALDGTQYTSRSIPVLERGRLFAEFQQRNLNGRHY</sequence>
<keyword evidence="5" id="KW-0804">Transcription</keyword>
<evidence type="ECO:0000256" key="3">
    <source>
        <dbReference type="ARBA" id="ARBA00023015"/>
    </source>
</evidence>
<keyword evidence="3" id="KW-0805">Transcription regulation</keyword>
<dbReference type="GO" id="GO:0003677">
    <property type="term" value="F:DNA binding"/>
    <property type="evidence" value="ECO:0007669"/>
    <property type="project" value="UniProtKB-KW"/>
</dbReference>